<proteinExistence type="predicted"/>
<evidence type="ECO:0000313" key="4">
    <source>
        <dbReference type="EMBL" id="PQL85316.1"/>
    </source>
</evidence>
<sequence>MAKSLKAHERLAERLANIITRLNRGEYLDPNELTLDFGVTKKTIQRDIERLSIAGLPLVIDEKTKKFHLGVNYVGKISPKDIQNFAQLSGITGLYPNLDLSFLRELLDSRSSEVYAAKGYFFENTTHFSDLFKLIREAIQDRKQIAFQYNSKLRTVQPYKLIHHHGSWYLAAVRNDQLELRAYRLSRIGNDCQIQNHLDQFEPDIEIIKQLKNEESIWFGKDKKEIVLSVRHQAAEHFEQRKLFPEQQIMKKNDDGSLIISSRITHQDQIKSLIRFWIPHVKVISPVELQQSVENDLKSYLEISF</sequence>
<evidence type="ECO:0000256" key="1">
    <source>
        <dbReference type="ARBA" id="ARBA00023015"/>
    </source>
</evidence>
<dbReference type="RefSeq" id="WP_001129935.1">
    <property type="nucleotide sequence ID" value="NZ_PHJU02000005.1"/>
</dbReference>
<evidence type="ECO:0000313" key="5">
    <source>
        <dbReference type="Proteomes" id="UP000233757"/>
    </source>
</evidence>
<keyword evidence="1" id="KW-0805">Transcription regulation</keyword>
<protein>
    <submittedName>
        <fullName evidence="4">WYL domain-containing protein</fullName>
    </submittedName>
</protein>
<dbReference type="Gene3D" id="1.10.10.10">
    <property type="entry name" value="Winged helix-like DNA-binding domain superfamily/Winged helix DNA-binding domain"/>
    <property type="match status" value="1"/>
</dbReference>
<accession>A0AA44XT41</accession>
<dbReference type="InterPro" id="IPR028349">
    <property type="entry name" value="PafC-like"/>
</dbReference>
<feature type="domain" description="HTH deoR-type" evidence="3">
    <location>
        <begin position="11"/>
        <end position="73"/>
    </location>
</feature>
<dbReference type="InterPro" id="IPR036388">
    <property type="entry name" value="WH-like_DNA-bd_sf"/>
</dbReference>
<evidence type="ECO:0000256" key="2">
    <source>
        <dbReference type="ARBA" id="ARBA00023163"/>
    </source>
</evidence>
<organism evidence="4 5">
    <name type="scientific">Acinetobacter baumannii</name>
    <dbReference type="NCBI Taxonomy" id="470"/>
    <lineage>
        <taxon>Bacteria</taxon>
        <taxon>Pseudomonadati</taxon>
        <taxon>Pseudomonadota</taxon>
        <taxon>Gammaproteobacteria</taxon>
        <taxon>Moraxellales</taxon>
        <taxon>Moraxellaceae</taxon>
        <taxon>Acinetobacter</taxon>
        <taxon>Acinetobacter calcoaceticus/baumannii complex</taxon>
    </lineage>
</organism>
<dbReference type="InterPro" id="IPR051534">
    <property type="entry name" value="CBASS_pafABC_assoc_protein"/>
</dbReference>
<dbReference type="InterPro" id="IPR026881">
    <property type="entry name" value="WYL_dom"/>
</dbReference>
<comment type="caution">
    <text evidence="4">The sequence shown here is derived from an EMBL/GenBank/DDBJ whole genome shotgun (WGS) entry which is preliminary data.</text>
</comment>
<dbReference type="PROSITE" id="PS51000">
    <property type="entry name" value="HTH_DEOR_2"/>
    <property type="match status" value="1"/>
</dbReference>
<dbReference type="Pfam" id="PF25583">
    <property type="entry name" value="WCX"/>
    <property type="match status" value="1"/>
</dbReference>
<dbReference type="Pfam" id="PF08220">
    <property type="entry name" value="HTH_DeoR"/>
    <property type="match status" value="1"/>
</dbReference>
<gene>
    <name evidence="4" type="ORF">CV954_001180</name>
</gene>
<keyword evidence="2" id="KW-0804">Transcription</keyword>
<dbReference type="AlphaFoldDB" id="A0AA44XT41"/>
<dbReference type="PANTHER" id="PTHR34580">
    <property type="match status" value="1"/>
</dbReference>
<dbReference type="Pfam" id="PF13280">
    <property type="entry name" value="WYL"/>
    <property type="match status" value="1"/>
</dbReference>
<dbReference type="GO" id="GO:0003700">
    <property type="term" value="F:DNA-binding transcription factor activity"/>
    <property type="evidence" value="ECO:0007669"/>
    <property type="project" value="InterPro"/>
</dbReference>
<dbReference type="PROSITE" id="PS52050">
    <property type="entry name" value="WYL"/>
    <property type="match status" value="1"/>
</dbReference>
<name>A0AA44XT41_ACIBA</name>
<dbReference type="EMBL" id="PHJU02000005">
    <property type="protein sequence ID" value="PQL85316.1"/>
    <property type="molecule type" value="Genomic_DNA"/>
</dbReference>
<dbReference type="InterPro" id="IPR057727">
    <property type="entry name" value="WCX_dom"/>
</dbReference>
<evidence type="ECO:0000259" key="3">
    <source>
        <dbReference type="PROSITE" id="PS51000"/>
    </source>
</evidence>
<reference evidence="4 5" key="1">
    <citation type="submission" date="2018-02" db="EMBL/GenBank/DDBJ databases">
        <title>Acinetobacter baumanii whole genome sequence.</title>
        <authorList>
            <person name="Qasim Z.J."/>
        </authorList>
    </citation>
    <scope>NUCLEOTIDE SEQUENCE [LARGE SCALE GENOMIC DNA]</scope>
    <source>
        <strain evidence="4 5">ZQ8</strain>
    </source>
</reference>
<dbReference type="InterPro" id="IPR001034">
    <property type="entry name" value="DeoR_HTH"/>
</dbReference>
<dbReference type="PANTHER" id="PTHR34580:SF1">
    <property type="entry name" value="PROTEIN PAFC"/>
    <property type="match status" value="1"/>
</dbReference>
<dbReference type="Proteomes" id="UP000233757">
    <property type="component" value="Unassembled WGS sequence"/>
</dbReference>
<dbReference type="PIRSF" id="PIRSF016838">
    <property type="entry name" value="PafC"/>
    <property type="match status" value="1"/>
</dbReference>